<name>A0AAD3CGW9_9STRA</name>
<feature type="domain" description="Magnesium chelatase subunit H N-terminal" evidence="11">
    <location>
        <begin position="2"/>
        <end position="111"/>
    </location>
</feature>
<dbReference type="InterPro" id="IPR003672">
    <property type="entry name" value="CobN/Mg_chltase"/>
</dbReference>
<dbReference type="GO" id="GO:0015995">
    <property type="term" value="P:chlorophyll biosynthetic process"/>
    <property type="evidence" value="ECO:0007669"/>
    <property type="project" value="UniProtKB-KW"/>
</dbReference>
<comment type="similarity">
    <text evidence="1">Belongs to the Mg-chelatase subunit H family.</text>
</comment>
<dbReference type="EC" id="6.6.1.1" evidence="2"/>
<evidence type="ECO:0000256" key="1">
    <source>
        <dbReference type="ARBA" id="ARBA00010851"/>
    </source>
</evidence>
<keyword evidence="13" id="KW-1185">Reference proteome</keyword>
<keyword evidence="5" id="KW-0547">Nucleotide-binding</keyword>
<evidence type="ECO:0000256" key="6">
    <source>
        <dbReference type="ARBA" id="ARBA00022840"/>
    </source>
</evidence>
<dbReference type="PANTHER" id="PTHR44119:SF1">
    <property type="entry name" value="MAGNESIUM-CHELATASE SUBUNIT CHLH, CHLOROPLASTIC"/>
    <property type="match status" value="1"/>
</dbReference>
<feature type="domain" description="CobN/magnesium chelatase" evidence="10">
    <location>
        <begin position="114"/>
        <end position="1272"/>
    </location>
</feature>
<dbReference type="PANTHER" id="PTHR44119">
    <property type="entry name" value="MAGNESIUM-CHELATASE SUBUNIT CHLH, CHLOROPLASTIC"/>
    <property type="match status" value="1"/>
</dbReference>
<evidence type="ECO:0000259" key="10">
    <source>
        <dbReference type="Pfam" id="PF02514"/>
    </source>
</evidence>
<evidence type="ECO:0000256" key="7">
    <source>
        <dbReference type="ARBA" id="ARBA00023171"/>
    </source>
</evidence>
<evidence type="ECO:0000256" key="3">
    <source>
        <dbReference type="ARBA" id="ARBA00022531"/>
    </source>
</evidence>
<accession>A0AAD3CGW9</accession>
<gene>
    <name evidence="12" type="ORF">CTEN210_02097</name>
</gene>
<dbReference type="Pfam" id="PF11965">
    <property type="entry name" value="DUF3479"/>
    <property type="match status" value="1"/>
</dbReference>
<evidence type="ECO:0000256" key="2">
    <source>
        <dbReference type="ARBA" id="ARBA00012825"/>
    </source>
</evidence>
<dbReference type="Proteomes" id="UP001054902">
    <property type="component" value="Unassembled WGS sequence"/>
</dbReference>
<proteinExistence type="inferred from homology"/>
<evidence type="ECO:0000256" key="9">
    <source>
        <dbReference type="ARBA" id="ARBA00048693"/>
    </source>
</evidence>
<comment type="caution">
    <text evidence="12">The sequence shown here is derived from an EMBL/GenBank/DDBJ whole genome shotgun (WGS) entry which is preliminary data.</text>
</comment>
<keyword evidence="4" id="KW-0436">Ligase</keyword>
<dbReference type="GO" id="GO:0015979">
    <property type="term" value="P:photosynthesis"/>
    <property type="evidence" value="ECO:0007669"/>
    <property type="project" value="UniProtKB-KW"/>
</dbReference>
<protein>
    <recommendedName>
        <fullName evidence="2">magnesium chelatase</fullName>
        <ecNumber evidence="2">6.6.1.1</ecNumber>
    </recommendedName>
</protein>
<keyword evidence="6" id="KW-0067">ATP-binding</keyword>
<comment type="catalytic activity">
    <reaction evidence="9">
        <text>protoporphyrin IX + Mg(2+) + ATP + H2O = Mg-protoporphyrin IX + ADP + phosphate + 3 H(+)</text>
        <dbReference type="Rhea" id="RHEA:13961"/>
        <dbReference type="ChEBI" id="CHEBI:15377"/>
        <dbReference type="ChEBI" id="CHEBI:15378"/>
        <dbReference type="ChEBI" id="CHEBI:18420"/>
        <dbReference type="ChEBI" id="CHEBI:30616"/>
        <dbReference type="ChEBI" id="CHEBI:43474"/>
        <dbReference type="ChEBI" id="CHEBI:57306"/>
        <dbReference type="ChEBI" id="CHEBI:60492"/>
        <dbReference type="ChEBI" id="CHEBI:456216"/>
        <dbReference type="EC" id="6.6.1.1"/>
    </reaction>
</comment>
<reference evidence="12 13" key="1">
    <citation type="journal article" date="2021" name="Sci. Rep.">
        <title>The genome of the diatom Chaetoceros tenuissimus carries an ancient integrated fragment of an extant virus.</title>
        <authorList>
            <person name="Hongo Y."/>
            <person name="Kimura K."/>
            <person name="Takaki Y."/>
            <person name="Yoshida Y."/>
            <person name="Baba S."/>
            <person name="Kobayashi G."/>
            <person name="Nagasaki K."/>
            <person name="Hano T."/>
            <person name="Tomaru Y."/>
        </authorList>
    </citation>
    <scope>NUCLEOTIDE SEQUENCE [LARGE SCALE GENOMIC DNA]</scope>
    <source>
        <strain evidence="12 13">NIES-3715</strain>
    </source>
</reference>
<evidence type="ECO:0000259" key="11">
    <source>
        <dbReference type="Pfam" id="PF11965"/>
    </source>
</evidence>
<dbReference type="GO" id="GO:0005524">
    <property type="term" value="F:ATP binding"/>
    <property type="evidence" value="ECO:0007669"/>
    <property type="project" value="UniProtKB-KW"/>
</dbReference>
<sequence length="1294" mass="144144">MEDADIFIGSLIFDYDDALAVESLLEHVKGPKLFFECSSELMVHNELGTFSMKPKEGKEAGPPKAIKALISAFSSGNEEDKISSYLKLLKVGPSLLKLVPGEKAQDLRTWLQTYKYWNAGGSKNIEYMVQLLTKYYFHQDLKNLPEALTPPDIGLIHPLHEEYFKTPKEYLSWRLSQKCVDSANMKGLSLANNDAPCTALLLYRKHVITEQKYIMDLITQMEENGVIPVPIFINGVEAHTIVRDWLTTSYEIKEVTKGHLTRAPTYDNSAAIEVDSIVSSIGFPLVGGPAGSVTAGRNVEVAEKLLTSMNVPYFIASPLLLQSLEQWKKNGVLGLQSVVLYSLPELDGAIDTVVLGGLVGDDIELVDERVEKLCSRIKGWDLLRKTSNEDKRIAIIVYGFPPNVGAVGTAALLDVPKSLENILRRLHDDGYNVGDFATDSNACGESLVAALSVLSEESVIAMGAEKMECVLQNRVQQAIKGDKTIPDTLAKRNGGLGDAKVRAMDLTFDDLEKVLGKYMSEKIRRSWKEKDRSPGLSRTGDMVICGLEIGNVFLAVQPLLGLEGDPMRLLFERDLTPHPQYAAFYEFLSLPQHKGGFGINSFIHLGMHGTEEWLPGQNLGNDRESWCDELMDGTPNLYVYAANNPSESILAKRRGYGTLISYNVPPYGRAGLYLELANLKELLTEYRNSKSVDLRQPIWSNCLKAGIDAEVPLYINEEPYTDFDLPQDIQVGIFNEWIVNVGNYLDILQDRLFSSGLHVLGEIPSKSDMKSYLQAYFNNSLSDDECDQILVETPSEDLDLKENLLQKIFHFTQKHMPMFGNNQKASEHSSIAVESKVEEAKRIVSLLSKNTDEIDNIVVGLSGGFVPPKPGGDLLRDGTSVLPTGRNIHALDPYRMPSEGAWIRGQKIVEETIKQHLEQNEGAFPETIACTLWGLDTIKSKGDSIAIVLSLVGARPVKEGTGRVVRFDPIPLSELNRPRIDCLATLSGIFRDSFGNVVDMLDDMFERLAEADEPVDMNFIKKHALELKTDGVERPAARLFSNPPGDYGSMVNEVVNTGDWEDSKALGETWEKRNMFSYGRNENNGNGISGTARPQVLNKLLNTTERIVQEIDSVEYGLTDINEYYANTGALKTAAENKKSEGHRKKVSVSIVEAFNNAPNPSEQNIPVRELEDVLRLEYRSKLLNPKWRDAMVDQGSGGAYEVSQRMTAMIGWGATAKVDKFVFDQAAERYALDEAVARKLQQNNPEAFKNVVRRLLEANGRGMWETDEETLQKLRDLYSDADDMIEQLDSLYN</sequence>
<dbReference type="NCBIfam" id="TIGR02025">
    <property type="entry name" value="BchH"/>
    <property type="match status" value="1"/>
</dbReference>
<evidence type="ECO:0000313" key="13">
    <source>
        <dbReference type="Proteomes" id="UP001054902"/>
    </source>
</evidence>
<dbReference type="InterPro" id="IPR011771">
    <property type="entry name" value="BchH"/>
</dbReference>
<evidence type="ECO:0000256" key="5">
    <source>
        <dbReference type="ARBA" id="ARBA00022741"/>
    </source>
</evidence>
<dbReference type="EMBL" id="BLLK01000022">
    <property type="protein sequence ID" value="GFH45623.1"/>
    <property type="molecule type" value="Genomic_DNA"/>
</dbReference>
<evidence type="ECO:0000256" key="4">
    <source>
        <dbReference type="ARBA" id="ARBA00022598"/>
    </source>
</evidence>
<dbReference type="GO" id="GO:0016851">
    <property type="term" value="F:magnesium chelatase activity"/>
    <property type="evidence" value="ECO:0007669"/>
    <property type="project" value="UniProtKB-EC"/>
</dbReference>
<dbReference type="CDD" id="cd10150">
    <property type="entry name" value="CobN_like"/>
    <property type="match status" value="1"/>
</dbReference>
<keyword evidence="7" id="KW-0149">Chlorophyll biosynthesis</keyword>
<evidence type="ECO:0000256" key="8">
    <source>
        <dbReference type="ARBA" id="ARBA00023444"/>
    </source>
</evidence>
<evidence type="ECO:0000313" key="12">
    <source>
        <dbReference type="EMBL" id="GFH45623.1"/>
    </source>
</evidence>
<dbReference type="InterPro" id="IPR022571">
    <property type="entry name" value="Mg_chelatase_H_N"/>
</dbReference>
<keyword evidence="3" id="KW-0602">Photosynthesis</keyword>
<comment type="pathway">
    <text evidence="8">Porphyrin-containing compound metabolism.</text>
</comment>
<organism evidence="12 13">
    <name type="scientific">Chaetoceros tenuissimus</name>
    <dbReference type="NCBI Taxonomy" id="426638"/>
    <lineage>
        <taxon>Eukaryota</taxon>
        <taxon>Sar</taxon>
        <taxon>Stramenopiles</taxon>
        <taxon>Ochrophyta</taxon>
        <taxon>Bacillariophyta</taxon>
        <taxon>Coscinodiscophyceae</taxon>
        <taxon>Chaetocerotophycidae</taxon>
        <taxon>Chaetocerotales</taxon>
        <taxon>Chaetocerotaceae</taxon>
        <taxon>Chaetoceros</taxon>
    </lineage>
</organism>
<dbReference type="Pfam" id="PF02514">
    <property type="entry name" value="CobN-Mg_chel"/>
    <property type="match status" value="1"/>
</dbReference>